<evidence type="ECO:0000256" key="2">
    <source>
        <dbReference type="SAM" id="MobiDB-lite"/>
    </source>
</evidence>
<dbReference type="OrthoDB" id="7069020at2"/>
<protein>
    <submittedName>
        <fullName evidence="4">Uncharacterized protein</fullName>
    </submittedName>
</protein>
<sequence length="280" mass="29360">MPKPRAILLLVALTLGVQAGAQYITGEEQPLRPDPIPAGQHTVQQPAEAPVAGKKNKKTQKKGEQPAAAEQPLPSADNLETYTAAQIVEQAQAEAAAKQEAAQKAAEQATQAEAAAKAAAEQAAAQSSVQDTQAVVQNGDNQVAELPAQGADSGEIPGVEAPQDDADNVALLPVERLTPPPPPTETVIVEQAIYRCPQGKGYIYVDADAKKGRGRCTLYRAAKTEEVPVGSQPEKPLPGGNASCSGTLNYKGNTYLFRDGMPCPIPDNIFRRLTPAASSR</sequence>
<feature type="signal peptide" evidence="3">
    <location>
        <begin position="1"/>
        <end position="21"/>
    </location>
</feature>
<keyword evidence="5" id="KW-1185">Reference proteome</keyword>
<feature type="chain" id="PRO_5017062314" evidence="3">
    <location>
        <begin position="22"/>
        <end position="280"/>
    </location>
</feature>
<evidence type="ECO:0000313" key="5">
    <source>
        <dbReference type="Proteomes" id="UP000254572"/>
    </source>
</evidence>
<dbReference type="EMBL" id="UFUW01000001">
    <property type="protein sequence ID" value="SUX23654.1"/>
    <property type="molecule type" value="Genomic_DNA"/>
</dbReference>
<evidence type="ECO:0000313" key="4">
    <source>
        <dbReference type="EMBL" id="SUX23654.1"/>
    </source>
</evidence>
<gene>
    <name evidence="4" type="ORF">NCTC13294_01577</name>
</gene>
<evidence type="ECO:0000256" key="1">
    <source>
        <dbReference type="SAM" id="Coils"/>
    </source>
</evidence>
<keyword evidence="3" id="KW-0732">Signal</keyword>
<dbReference type="Proteomes" id="UP000254572">
    <property type="component" value="Unassembled WGS sequence"/>
</dbReference>
<accession>A0A381EA38</accession>
<proteinExistence type="predicted"/>
<evidence type="ECO:0000256" key="3">
    <source>
        <dbReference type="SAM" id="SignalP"/>
    </source>
</evidence>
<feature type="region of interest" description="Disordered" evidence="2">
    <location>
        <begin position="26"/>
        <end position="78"/>
    </location>
</feature>
<name>A0A381EA38_9GAMM</name>
<dbReference type="RefSeq" id="WP_115611820.1">
    <property type="nucleotide sequence ID" value="NZ_JBHLZC010000002.1"/>
</dbReference>
<organism evidence="4 5">
    <name type="scientific">Cardiobacterium valvarum</name>
    <dbReference type="NCBI Taxonomy" id="194702"/>
    <lineage>
        <taxon>Bacteria</taxon>
        <taxon>Pseudomonadati</taxon>
        <taxon>Pseudomonadota</taxon>
        <taxon>Gammaproteobacteria</taxon>
        <taxon>Cardiobacteriales</taxon>
        <taxon>Cardiobacteriaceae</taxon>
        <taxon>Cardiobacterium</taxon>
    </lineage>
</organism>
<keyword evidence="1" id="KW-0175">Coiled coil</keyword>
<dbReference type="AlphaFoldDB" id="A0A381EA38"/>
<reference evidence="4 5" key="1">
    <citation type="submission" date="2018-06" db="EMBL/GenBank/DDBJ databases">
        <authorList>
            <consortium name="Pathogen Informatics"/>
            <person name="Doyle S."/>
        </authorList>
    </citation>
    <scope>NUCLEOTIDE SEQUENCE [LARGE SCALE GENOMIC DNA]</scope>
    <source>
        <strain evidence="4 5">NCTC13294</strain>
    </source>
</reference>
<feature type="coiled-coil region" evidence="1">
    <location>
        <begin position="88"/>
        <end position="126"/>
    </location>
</feature>